<reference evidence="1" key="1">
    <citation type="submission" date="2016-10" db="EMBL/GenBank/DDBJ databases">
        <title>Sequence of Gallionella enrichment culture.</title>
        <authorList>
            <person name="Poehlein A."/>
            <person name="Muehling M."/>
            <person name="Daniel R."/>
        </authorList>
    </citation>
    <scope>NUCLEOTIDE SEQUENCE</scope>
</reference>
<dbReference type="AlphaFoldDB" id="A0A1J5NXK7"/>
<dbReference type="EMBL" id="MLJW01008946">
    <property type="protein sequence ID" value="OIQ63514.1"/>
    <property type="molecule type" value="Genomic_DNA"/>
</dbReference>
<sequence length="100" mass="11617">MGQTIQRHTHLFLVGLGFRLYRNVDNRFREYHAFKNNGFIQVTQSIACSCFFQAHCRSDVTRTNLLDFSTLVRMHLQNATDTLFLALDRVINGITRIHCA</sequence>
<evidence type="ECO:0000313" key="1">
    <source>
        <dbReference type="EMBL" id="OIQ63514.1"/>
    </source>
</evidence>
<gene>
    <name evidence="1" type="ORF">GALL_549460</name>
</gene>
<name>A0A1J5NXK7_9ZZZZ</name>
<comment type="caution">
    <text evidence="1">The sequence shown here is derived from an EMBL/GenBank/DDBJ whole genome shotgun (WGS) entry which is preliminary data.</text>
</comment>
<proteinExistence type="predicted"/>
<organism evidence="1">
    <name type="scientific">mine drainage metagenome</name>
    <dbReference type="NCBI Taxonomy" id="410659"/>
    <lineage>
        <taxon>unclassified sequences</taxon>
        <taxon>metagenomes</taxon>
        <taxon>ecological metagenomes</taxon>
    </lineage>
</organism>
<protein>
    <submittedName>
        <fullName evidence="1">Uncharacterized protein</fullName>
    </submittedName>
</protein>
<accession>A0A1J5NXK7</accession>